<dbReference type="CDD" id="cd06927">
    <property type="entry name" value="RNAP_L"/>
    <property type="match status" value="1"/>
</dbReference>
<evidence type="ECO:0000256" key="2">
    <source>
        <dbReference type="ARBA" id="ARBA00022490"/>
    </source>
</evidence>
<dbReference type="GO" id="GO:0003899">
    <property type="term" value="F:DNA-directed RNA polymerase activity"/>
    <property type="evidence" value="ECO:0007669"/>
    <property type="project" value="UniProtKB-UniRule"/>
</dbReference>
<keyword evidence="3 5" id="KW-0804">Transcription</keyword>
<keyword evidence="2 5" id="KW-0963">Cytoplasm</keyword>
<dbReference type="EC" id="2.7.7.6" evidence="5"/>
<evidence type="ECO:0000256" key="3">
    <source>
        <dbReference type="ARBA" id="ARBA00023163"/>
    </source>
</evidence>
<dbReference type="HAMAP" id="MF_00261">
    <property type="entry name" value="RNApol_arch_Rpo11"/>
    <property type="match status" value="1"/>
</dbReference>
<dbReference type="PROSITE" id="PS01154">
    <property type="entry name" value="RNA_POL_L_13KD"/>
    <property type="match status" value="1"/>
</dbReference>
<comment type="subunit">
    <text evidence="5">Part of the RNA polymerase complex.</text>
</comment>
<keyword evidence="5" id="KW-0548">Nucleotidyltransferase</keyword>
<keyword evidence="5" id="KW-0808">Transferase</keyword>
<dbReference type="PANTHER" id="PTHR13946:SF28">
    <property type="entry name" value="DNA-DIRECTED RNA POLYMERASES I AND III SUBUNIT RPAC2"/>
    <property type="match status" value="1"/>
</dbReference>
<evidence type="ECO:0000259" key="6">
    <source>
        <dbReference type="Pfam" id="PF13656"/>
    </source>
</evidence>
<comment type="similarity">
    <text evidence="4 5">Belongs to the archaeal Rpo11/eukaryotic RPB11/RPC19 RNA polymerase subunit family.</text>
</comment>
<comment type="catalytic activity">
    <reaction evidence="5">
        <text>RNA(n) + a ribonucleoside 5'-triphosphate = RNA(n+1) + diphosphate</text>
        <dbReference type="Rhea" id="RHEA:21248"/>
        <dbReference type="Rhea" id="RHEA-COMP:14527"/>
        <dbReference type="Rhea" id="RHEA-COMP:17342"/>
        <dbReference type="ChEBI" id="CHEBI:33019"/>
        <dbReference type="ChEBI" id="CHEBI:61557"/>
        <dbReference type="ChEBI" id="CHEBI:140395"/>
        <dbReference type="EC" id="2.7.7.6"/>
    </reaction>
</comment>
<dbReference type="GO" id="GO:0000428">
    <property type="term" value="C:DNA-directed RNA polymerase complex"/>
    <property type="evidence" value="ECO:0007669"/>
    <property type="project" value="UniProtKB-KW"/>
</dbReference>
<evidence type="ECO:0000313" key="8">
    <source>
        <dbReference type="Proteomes" id="UP000030624"/>
    </source>
</evidence>
<protein>
    <recommendedName>
        <fullName evidence="5">DNA-directed RNA polymerase subunit Rpo11</fullName>
        <ecNumber evidence="5">2.7.7.6</ecNumber>
    </recommendedName>
    <alternativeName>
        <fullName evidence="5">DNA-directed RNA polymerase subunit L</fullName>
    </alternativeName>
</protein>
<sequence length="86" mass="9883">MEVKIVELAENYVRLMVKGEDHTFLNLLQHELVNDDGVVLAKYNITHPLRDEAELMIRTSGKDPLEVLKEANQRIISKIDEVLSQL</sequence>
<dbReference type="GO" id="GO:0006351">
    <property type="term" value="P:DNA-templated transcription"/>
    <property type="evidence" value="ECO:0007669"/>
    <property type="project" value="UniProtKB-UniRule"/>
</dbReference>
<evidence type="ECO:0000256" key="4">
    <source>
        <dbReference type="ARBA" id="ARBA00025751"/>
    </source>
</evidence>
<dbReference type="PANTHER" id="PTHR13946">
    <property type="entry name" value="DNA-DIRECTED RNA POLYMERASE I,II,III"/>
    <property type="match status" value="1"/>
</dbReference>
<proteinExistence type="inferred from homology"/>
<accession>A0A0A7GHK3</accession>
<gene>
    <name evidence="5" type="primary">rpo11</name>
    <name evidence="5" type="synonym">rpoL</name>
    <name evidence="7" type="ORF">GACE_1391</name>
</gene>
<dbReference type="GO" id="GO:0003677">
    <property type="term" value="F:DNA binding"/>
    <property type="evidence" value="ECO:0007669"/>
    <property type="project" value="InterPro"/>
</dbReference>
<reference evidence="7 8" key="1">
    <citation type="journal article" date="2015" name="Appl. Environ. Microbiol.">
        <title>The Geoglobus acetivorans genome: Fe(III) reduction, acetate utilization, autotrophic growth, and degradation of aromatic compounds in a hyperthermophilic archaeon.</title>
        <authorList>
            <person name="Mardanov A.V."/>
            <person name="Slododkina G.B."/>
            <person name="Slobodkin A.I."/>
            <person name="Beletsky A.V."/>
            <person name="Gavrilov S.N."/>
            <person name="Kublanov I.V."/>
            <person name="Bonch-Osmolovskaya E.A."/>
            <person name="Skryabin K.G."/>
            <person name="Ravin N.V."/>
        </authorList>
    </citation>
    <scope>NUCLEOTIDE SEQUENCE [LARGE SCALE GENOMIC DNA]</scope>
    <source>
        <strain evidence="7 8">SBH6</strain>
    </source>
</reference>
<evidence type="ECO:0000256" key="5">
    <source>
        <dbReference type="HAMAP-Rule" id="MF_00261"/>
    </source>
</evidence>
<dbReference type="GO" id="GO:0046983">
    <property type="term" value="F:protein dimerization activity"/>
    <property type="evidence" value="ECO:0007669"/>
    <property type="project" value="InterPro"/>
</dbReference>
<dbReference type="HOGENOM" id="CLU_090381_5_3_2"/>
<dbReference type="GeneID" id="24797976"/>
<evidence type="ECO:0000256" key="1">
    <source>
        <dbReference type="ARBA" id="ARBA00022478"/>
    </source>
</evidence>
<dbReference type="InterPro" id="IPR036603">
    <property type="entry name" value="RBP11-like"/>
</dbReference>
<dbReference type="eggNOG" id="arCOG04111">
    <property type="taxonomic scope" value="Archaea"/>
</dbReference>
<organism evidence="7 8">
    <name type="scientific">Geoglobus acetivorans</name>
    <dbReference type="NCBI Taxonomy" id="565033"/>
    <lineage>
        <taxon>Archaea</taxon>
        <taxon>Methanobacteriati</taxon>
        <taxon>Methanobacteriota</taxon>
        <taxon>Archaeoglobi</taxon>
        <taxon>Archaeoglobales</taxon>
        <taxon>Archaeoglobaceae</taxon>
        <taxon>Geoglobus</taxon>
    </lineage>
</organism>
<dbReference type="SUPFAM" id="SSF55257">
    <property type="entry name" value="RBP11-like subunits of RNA polymerase"/>
    <property type="match status" value="1"/>
</dbReference>
<dbReference type="InterPro" id="IPR008193">
    <property type="entry name" value="RNA_pol_Rpb11_13-16kDa_CS"/>
</dbReference>
<comment type="subcellular location">
    <subcellularLocation>
        <location evidence="5">Cytoplasm</location>
    </subcellularLocation>
</comment>
<dbReference type="AlphaFoldDB" id="A0A0A7GHK3"/>
<name>A0A0A7GHK3_GEOAI</name>
<feature type="domain" description="DNA-directed RNA polymerase RBP11-like dimerisation" evidence="6">
    <location>
        <begin position="13"/>
        <end position="84"/>
    </location>
</feature>
<evidence type="ECO:0000313" key="7">
    <source>
        <dbReference type="EMBL" id="AIY90432.1"/>
    </source>
</evidence>
<dbReference type="EMBL" id="CP009552">
    <property type="protein sequence ID" value="AIY90432.1"/>
    <property type="molecule type" value="Genomic_DNA"/>
</dbReference>
<dbReference type="RefSeq" id="WP_048092231.1">
    <property type="nucleotide sequence ID" value="NZ_CP009552.1"/>
</dbReference>
<dbReference type="InterPro" id="IPR009025">
    <property type="entry name" value="RBP11-like_dimer"/>
</dbReference>
<dbReference type="Pfam" id="PF13656">
    <property type="entry name" value="RNA_pol_L_2"/>
    <property type="match status" value="1"/>
</dbReference>
<dbReference type="GO" id="GO:0005737">
    <property type="term" value="C:cytoplasm"/>
    <property type="evidence" value="ECO:0007669"/>
    <property type="project" value="UniProtKB-SubCell"/>
</dbReference>
<keyword evidence="1 5" id="KW-0240">DNA-directed RNA polymerase</keyword>
<dbReference type="InterPro" id="IPR022905">
    <property type="entry name" value="Rpo11-like"/>
</dbReference>
<comment type="function">
    <text evidence="5">DNA-dependent RNA polymerase (RNAP) catalyzes the transcription of DNA into RNA using the four ribonucleoside triphosphates as substrates.</text>
</comment>
<dbReference type="KEGG" id="gac:GACE_1391"/>
<dbReference type="STRING" id="565033.GACE_1391"/>
<dbReference type="Gene3D" id="3.30.1360.10">
    <property type="entry name" value="RNA polymerase, RBP11-like subunit"/>
    <property type="match status" value="1"/>
</dbReference>
<dbReference type="Proteomes" id="UP000030624">
    <property type="component" value="Chromosome"/>
</dbReference>